<dbReference type="OrthoDB" id="2632038at2759"/>
<gene>
    <name evidence="2" type="ORF">PILCRDRAFT_667064</name>
</gene>
<accession>A0A0C3F7B8</accession>
<evidence type="ECO:0000313" key="2">
    <source>
        <dbReference type="EMBL" id="KIM75726.1"/>
    </source>
</evidence>
<feature type="compositionally biased region" description="Low complexity" evidence="1">
    <location>
        <begin position="174"/>
        <end position="190"/>
    </location>
</feature>
<evidence type="ECO:0000256" key="1">
    <source>
        <dbReference type="SAM" id="MobiDB-lite"/>
    </source>
</evidence>
<dbReference type="AlphaFoldDB" id="A0A0C3F7B8"/>
<dbReference type="Proteomes" id="UP000054166">
    <property type="component" value="Unassembled WGS sequence"/>
</dbReference>
<reference evidence="3" key="2">
    <citation type="submission" date="2015-01" db="EMBL/GenBank/DDBJ databases">
        <title>Evolutionary Origins and Diversification of the Mycorrhizal Mutualists.</title>
        <authorList>
            <consortium name="DOE Joint Genome Institute"/>
            <consortium name="Mycorrhizal Genomics Consortium"/>
            <person name="Kohler A."/>
            <person name="Kuo A."/>
            <person name="Nagy L.G."/>
            <person name="Floudas D."/>
            <person name="Copeland A."/>
            <person name="Barry K.W."/>
            <person name="Cichocki N."/>
            <person name="Veneault-Fourrey C."/>
            <person name="LaButti K."/>
            <person name="Lindquist E.A."/>
            <person name="Lipzen A."/>
            <person name="Lundell T."/>
            <person name="Morin E."/>
            <person name="Murat C."/>
            <person name="Riley R."/>
            <person name="Ohm R."/>
            <person name="Sun H."/>
            <person name="Tunlid A."/>
            <person name="Henrissat B."/>
            <person name="Grigoriev I.V."/>
            <person name="Hibbett D.S."/>
            <person name="Martin F."/>
        </authorList>
    </citation>
    <scope>NUCLEOTIDE SEQUENCE [LARGE SCALE GENOMIC DNA]</scope>
    <source>
        <strain evidence="3">F 1598</strain>
    </source>
</reference>
<name>A0A0C3F7B8_PILCF</name>
<dbReference type="EMBL" id="KN833043">
    <property type="protein sequence ID" value="KIM75726.1"/>
    <property type="molecule type" value="Genomic_DNA"/>
</dbReference>
<dbReference type="InParanoid" id="A0A0C3F7B8"/>
<feature type="compositionally biased region" description="Polar residues" evidence="1">
    <location>
        <begin position="191"/>
        <end position="208"/>
    </location>
</feature>
<organism evidence="2 3">
    <name type="scientific">Piloderma croceum (strain F 1598)</name>
    <dbReference type="NCBI Taxonomy" id="765440"/>
    <lineage>
        <taxon>Eukaryota</taxon>
        <taxon>Fungi</taxon>
        <taxon>Dikarya</taxon>
        <taxon>Basidiomycota</taxon>
        <taxon>Agaricomycotina</taxon>
        <taxon>Agaricomycetes</taxon>
        <taxon>Agaricomycetidae</taxon>
        <taxon>Atheliales</taxon>
        <taxon>Atheliaceae</taxon>
        <taxon>Piloderma</taxon>
    </lineage>
</organism>
<feature type="region of interest" description="Disordered" evidence="1">
    <location>
        <begin position="151"/>
        <end position="237"/>
    </location>
</feature>
<dbReference type="HOGENOM" id="CLU_1016039_0_0_1"/>
<sequence length="274" mass="31348">MLLLPDMTALQQVRDFVQSMITARKDPTGPRIQTFRSKWYLNTKTKYIFIPLPSIERDACTRRELTYSETLQPMEQWVIHTYPYQNLPHLECHLAPPLAVINGGPKCAGIDLDAIVRASCQRNESREALKRRLGLLRETWALFDNAMGNAKDWEQGQRGKRKRDHDDEDIERFSQSSQRMTRSQSRSTHSNAKSKLSTPQNDENTTGNRCRESGIEVELTQTSRARKRAPSSSGTTLTEDAVLRLGKRWKIGDLDTMVRRWAESACGRVSEAVL</sequence>
<protein>
    <submittedName>
        <fullName evidence="2">Uncharacterized protein</fullName>
    </submittedName>
</protein>
<keyword evidence="3" id="KW-1185">Reference proteome</keyword>
<reference evidence="2 3" key="1">
    <citation type="submission" date="2014-04" db="EMBL/GenBank/DDBJ databases">
        <authorList>
            <consortium name="DOE Joint Genome Institute"/>
            <person name="Kuo A."/>
            <person name="Tarkka M."/>
            <person name="Buscot F."/>
            <person name="Kohler A."/>
            <person name="Nagy L.G."/>
            <person name="Floudas D."/>
            <person name="Copeland A."/>
            <person name="Barry K.W."/>
            <person name="Cichocki N."/>
            <person name="Veneault-Fourrey C."/>
            <person name="LaButti K."/>
            <person name="Lindquist E.A."/>
            <person name="Lipzen A."/>
            <person name="Lundell T."/>
            <person name="Morin E."/>
            <person name="Murat C."/>
            <person name="Sun H."/>
            <person name="Tunlid A."/>
            <person name="Henrissat B."/>
            <person name="Grigoriev I.V."/>
            <person name="Hibbett D.S."/>
            <person name="Martin F."/>
            <person name="Nordberg H.P."/>
            <person name="Cantor M.N."/>
            <person name="Hua S.X."/>
        </authorList>
    </citation>
    <scope>NUCLEOTIDE SEQUENCE [LARGE SCALE GENOMIC DNA]</scope>
    <source>
        <strain evidence="2 3">F 1598</strain>
    </source>
</reference>
<evidence type="ECO:0000313" key="3">
    <source>
        <dbReference type="Proteomes" id="UP000054166"/>
    </source>
</evidence>
<proteinExistence type="predicted"/>